<evidence type="ECO:0000256" key="8">
    <source>
        <dbReference type="ARBA" id="ARBA00022912"/>
    </source>
</evidence>
<feature type="domain" description="FCP1 homology" evidence="14">
    <location>
        <begin position="144"/>
        <end position="304"/>
    </location>
</feature>
<evidence type="ECO:0000256" key="6">
    <source>
        <dbReference type="ARBA" id="ARBA00022801"/>
    </source>
</evidence>
<dbReference type="InterPro" id="IPR029071">
    <property type="entry name" value="Ubiquitin-like_domsf"/>
</dbReference>
<keyword evidence="8" id="KW-0904">Protein phosphatase</keyword>
<evidence type="ECO:0000256" key="10">
    <source>
        <dbReference type="ARBA" id="ARBA00032039"/>
    </source>
</evidence>
<keyword evidence="6" id="KW-0378">Hydrolase</keyword>
<dbReference type="PANTHER" id="PTHR48493:SF1">
    <property type="entry name" value="UBIQUITIN-LIKE DOMAIN-CONTAINING CTD PHOSPHATASE 1"/>
    <property type="match status" value="1"/>
</dbReference>
<dbReference type="InterPro" id="IPR004274">
    <property type="entry name" value="FCP1_dom"/>
</dbReference>
<evidence type="ECO:0000256" key="3">
    <source>
        <dbReference type="ARBA" id="ARBA00013081"/>
    </source>
</evidence>
<dbReference type="InterPro" id="IPR036412">
    <property type="entry name" value="HAD-like_sf"/>
</dbReference>
<dbReference type="InterPro" id="IPR051658">
    <property type="entry name" value="UBLCP1"/>
</dbReference>
<dbReference type="SMART" id="SM00577">
    <property type="entry name" value="CPDc"/>
    <property type="match status" value="1"/>
</dbReference>
<evidence type="ECO:0000256" key="4">
    <source>
        <dbReference type="ARBA" id="ARBA00014187"/>
    </source>
</evidence>
<dbReference type="EMBL" id="JAVRJZ010000011">
    <property type="protein sequence ID" value="KAK2716602.1"/>
    <property type="molecule type" value="Genomic_DNA"/>
</dbReference>
<dbReference type="Proteomes" id="UP001187531">
    <property type="component" value="Unassembled WGS sequence"/>
</dbReference>
<evidence type="ECO:0000256" key="5">
    <source>
        <dbReference type="ARBA" id="ARBA00022723"/>
    </source>
</evidence>
<evidence type="ECO:0000256" key="1">
    <source>
        <dbReference type="ARBA" id="ARBA00001946"/>
    </source>
</evidence>
<dbReference type="Gene3D" id="3.10.20.90">
    <property type="entry name" value="Phosphatidylinositol 3-kinase Catalytic Subunit, Chain A, domain 1"/>
    <property type="match status" value="1"/>
</dbReference>
<dbReference type="EMBL" id="JAVRJZ010000011">
    <property type="protein sequence ID" value="KAK2716601.1"/>
    <property type="molecule type" value="Genomic_DNA"/>
</dbReference>
<dbReference type="EMBL" id="JAVRJZ010000011">
    <property type="protein sequence ID" value="KAK2716604.1"/>
    <property type="molecule type" value="Genomic_DNA"/>
</dbReference>
<gene>
    <name evidence="15" type="ORF">QYM36_006921</name>
</gene>
<evidence type="ECO:0000313" key="15">
    <source>
        <dbReference type="EMBL" id="KAK2716598.1"/>
    </source>
</evidence>
<evidence type="ECO:0000259" key="13">
    <source>
        <dbReference type="PROSITE" id="PS50053"/>
    </source>
</evidence>
<dbReference type="GO" id="GO:0005634">
    <property type="term" value="C:nucleus"/>
    <property type="evidence" value="ECO:0007669"/>
    <property type="project" value="UniProtKB-SubCell"/>
</dbReference>
<keyword evidence="5" id="KW-0479">Metal-binding</keyword>
<dbReference type="GO" id="GO:0004722">
    <property type="term" value="F:protein serine/threonine phosphatase activity"/>
    <property type="evidence" value="ECO:0007669"/>
    <property type="project" value="UniProtKB-EC"/>
</dbReference>
<reference evidence="15" key="1">
    <citation type="submission" date="2023-07" db="EMBL/GenBank/DDBJ databases">
        <title>Chromosome-level genome assembly of Artemia franciscana.</title>
        <authorList>
            <person name="Jo E."/>
        </authorList>
    </citation>
    <scope>NUCLEOTIDE SEQUENCE</scope>
    <source>
        <tissue evidence="15">Whole body</tissue>
    </source>
</reference>
<accession>A0AA88HWX7</accession>
<comment type="cofactor">
    <cofactor evidence="1">
        <name>Mg(2+)</name>
        <dbReference type="ChEBI" id="CHEBI:18420"/>
    </cofactor>
</comment>
<dbReference type="SUPFAM" id="SSF54236">
    <property type="entry name" value="Ubiquitin-like"/>
    <property type="match status" value="1"/>
</dbReference>
<dbReference type="EMBL" id="JAVRJZ010000011">
    <property type="protein sequence ID" value="KAK2716603.1"/>
    <property type="molecule type" value="Genomic_DNA"/>
</dbReference>
<evidence type="ECO:0000256" key="9">
    <source>
        <dbReference type="ARBA" id="ARBA00023242"/>
    </source>
</evidence>
<keyword evidence="7" id="KW-0460">Magnesium</keyword>
<comment type="caution">
    <text evidence="15">The sequence shown here is derived from an EMBL/GenBank/DDBJ whole genome shotgun (WGS) entry which is preliminary data.</text>
</comment>
<proteinExistence type="predicted"/>
<dbReference type="PROSITE" id="PS50969">
    <property type="entry name" value="FCP1"/>
    <property type="match status" value="1"/>
</dbReference>
<dbReference type="FunFam" id="3.10.20.90:FF:000060">
    <property type="entry name" value="ubiquitin-like domain-containing CTD phosphatase 1"/>
    <property type="match status" value="1"/>
</dbReference>
<dbReference type="PANTHER" id="PTHR48493">
    <property type="entry name" value="UBIQUITIN-LIKE DOMAIN-CONTAINING CTD PHOSPHATASE 1"/>
    <property type="match status" value="1"/>
</dbReference>
<comment type="subcellular location">
    <subcellularLocation>
        <location evidence="2">Nucleus</location>
    </subcellularLocation>
</comment>
<dbReference type="GO" id="GO:0090364">
    <property type="term" value="P:regulation of proteasome assembly"/>
    <property type="evidence" value="ECO:0007669"/>
    <property type="project" value="InterPro"/>
</dbReference>
<dbReference type="PROSITE" id="PS50053">
    <property type="entry name" value="UBIQUITIN_2"/>
    <property type="match status" value="1"/>
</dbReference>
<dbReference type="EMBL" id="JAVRJZ010000011">
    <property type="protein sequence ID" value="KAK2716598.1"/>
    <property type="molecule type" value="Genomic_DNA"/>
</dbReference>
<evidence type="ECO:0000259" key="14">
    <source>
        <dbReference type="PROSITE" id="PS50969"/>
    </source>
</evidence>
<organism evidence="15 16">
    <name type="scientific">Artemia franciscana</name>
    <name type="common">Brine shrimp</name>
    <name type="synonym">Artemia sanfranciscana</name>
    <dbReference type="NCBI Taxonomy" id="6661"/>
    <lineage>
        <taxon>Eukaryota</taxon>
        <taxon>Metazoa</taxon>
        <taxon>Ecdysozoa</taxon>
        <taxon>Arthropoda</taxon>
        <taxon>Crustacea</taxon>
        <taxon>Branchiopoda</taxon>
        <taxon>Anostraca</taxon>
        <taxon>Artemiidae</taxon>
        <taxon>Artemia</taxon>
    </lineage>
</organism>
<dbReference type="Gene3D" id="3.40.50.1000">
    <property type="entry name" value="HAD superfamily/HAD-like"/>
    <property type="match status" value="1"/>
</dbReference>
<evidence type="ECO:0000256" key="11">
    <source>
        <dbReference type="ARBA" id="ARBA00047761"/>
    </source>
</evidence>
<evidence type="ECO:0000256" key="7">
    <source>
        <dbReference type="ARBA" id="ARBA00022842"/>
    </source>
</evidence>
<dbReference type="InterPro" id="IPR023214">
    <property type="entry name" value="HAD_sf"/>
</dbReference>
<dbReference type="SMART" id="SM00213">
    <property type="entry name" value="UBQ"/>
    <property type="match status" value="1"/>
</dbReference>
<dbReference type="AlphaFoldDB" id="A0AA88HWX7"/>
<dbReference type="EMBL" id="JAVRJZ010000011">
    <property type="protein sequence ID" value="KAK2716599.1"/>
    <property type="molecule type" value="Genomic_DNA"/>
</dbReference>
<comment type="catalytic activity">
    <reaction evidence="11">
        <text>O-phospho-L-seryl-[protein] + H2O = L-seryl-[protein] + phosphate</text>
        <dbReference type="Rhea" id="RHEA:20629"/>
        <dbReference type="Rhea" id="RHEA-COMP:9863"/>
        <dbReference type="Rhea" id="RHEA-COMP:11604"/>
        <dbReference type="ChEBI" id="CHEBI:15377"/>
        <dbReference type="ChEBI" id="CHEBI:29999"/>
        <dbReference type="ChEBI" id="CHEBI:43474"/>
        <dbReference type="ChEBI" id="CHEBI:83421"/>
        <dbReference type="EC" id="3.1.3.16"/>
    </reaction>
</comment>
<comment type="catalytic activity">
    <reaction evidence="12">
        <text>O-phospho-L-threonyl-[protein] + H2O = L-threonyl-[protein] + phosphate</text>
        <dbReference type="Rhea" id="RHEA:47004"/>
        <dbReference type="Rhea" id="RHEA-COMP:11060"/>
        <dbReference type="Rhea" id="RHEA-COMP:11605"/>
        <dbReference type="ChEBI" id="CHEBI:15377"/>
        <dbReference type="ChEBI" id="CHEBI:30013"/>
        <dbReference type="ChEBI" id="CHEBI:43474"/>
        <dbReference type="ChEBI" id="CHEBI:61977"/>
        <dbReference type="EC" id="3.1.3.16"/>
    </reaction>
</comment>
<protein>
    <recommendedName>
        <fullName evidence="4">Ubiquitin-like domain-containing CTD phosphatase 1</fullName>
        <ecNumber evidence="3">3.1.3.16</ecNumber>
    </recommendedName>
    <alternativeName>
        <fullName evidence="10">Nuclear proteasome inhibitor UBLCP1</fullName>
    </alternativeName>
</protein>
<dbReference type="Pfam" id="PF00240">
    <property type="entry name" value="ubiquitin"/>
    <property type="match status" value="1"/>
</dbReference>
<evidence type="ECO:0000256" key="12">
    <source>
        <dbReference type="ARBA" id="ARBA00048336"/>
    </source>
</evidence>
<name>A0AA88HWX7_ARTSF</name>
<dbReference type="SUPFAM" id="SSF56784">
    <property type="entry name" value="HAD-like"/>
    <property type="match status" value="1"/>
</dbReference>
<keyword evidence="9" id="KW-0539">Nucleus</keyword>
<evidence type="ECO:0000256" key="2">
    <source>
        <dbReference type="ARBA" id="ARBA00004123"/>
    </source>
</evidence>
<dbReference type="CDD" id="cd01813">
    <property type="entry name" value="Ubl_UBLCP1"/>
    <property type="match status" value="1"/>
</dbReference>
<dbReference type="Pfam" id="PF03031">
    <property type="entry name" value="NIF"/>
    <property type="match status" value="1"/>
</dbReference>
<dbReference type="EMBL" id="JAVRJZ010000011">
    <property type="protein sequence ID" value="KAK2716605.1"/>
    <property type="molecule type" value="Genomic_DNA"/>
</dbReference>
<dbReference type="GO" id="GO:0046872">
    <property type="term" value="F:metal ion binding"/>
    <property type="evidence" value="ECO:0007669"/>
    <property type="project" value="UniProtKB-KW"/>
</dbReference>
<dbReference type="NCBIfam" id="TIGR02245">
    <property type="entry name" value="HAD_IIID1"/>
    <property type="match status" value="1"/>
</dbReference>
<dbReference type="InterPro" id="IPR000626">
    <property type="entry name" value="Ubiquitin-like_dom"/>
</dbReference>
<dbReference type="EC" id="3.1.3.16" evidence="3"/>
<feature type="domain" description="Ubiquitin-like" evidence="13">
    <location>
        <begin position="15"/>
        <end position="87"/>
    </location>
</feature>
<sequence length="329" mass="37958">MEATEDVETSSTTTSSIVVKWSGKEYRIESVTSTTKVSDLKAQIFELTGVHPSRQKLLNLKYKGKTPNDDVLLSLLQLKAGTKIMMVGSLEQEIQTITEIKVDQTNIIDDFDISEEIAFENREEYLAKVAKRVANYEVKIMNPPREGKRCLVLDIDYTLFDHRSVAECANELMRPFLHEFLATAYEYYDIIIWSATSMKWIVEKMRLLGVLDNPAYKIMFFLDSGAMVSVHSEKYGVIDVKPLGVIWGKYPQYGPHNTVIIDDLRRNFLLNPKNGLKIKAFRKSHLNRDKDRELVHLASYLVKIATLNDFSVLEHSEWYEYIQSEKTKR</sequence>
<dbReference type="EMBL" id="JAVRJZ010000011">
    <property type="protein sequence ID" value="KAK2716600.1"/>
    <property type="molecule type" value="Genomic_DNA"/>
</dbReference>
<dbReference type="InterPro" id="IPR011943">
    <property type="entry name" value="HAD-SF_hydro_IIID"/>
</dbReference>
<keyword evidence="16" id="KW-1185">Reference proteome</keyword>
<evidence type="ECO:0000313" key="16">
    <source>
        <dbReference type="Proteomes" id="UP001187531"/>
    </source>
</evidence>